<protein>
    <recommendedName>
        <fullName evidence="5">DUF3558 domain-containing protein</fullName>
    </recommendedName>
</protein>
<dbReference type="PROSITE" id="PS51257">
    <property type="entry name" value="PROKAR_LIPOPROTEIN"/>
    <property type="match status" value="1"/>
</dbReference>
<gene>
    <name evidence="3" type="ORF">PU630_02315</name>
</gene>
<evidence type="ECO:0000256" key="2">
    <source>
        <dbReference type="SAM" id="SignalP"/>
    </source>
</evidence>
<accession>A0ABY8BZN2</accession>
<reference evidence="3 4" key="1">
    <citation type="submission" date="2023-03" db="EMBL/GenBank/DDBJ databases">
        <title>Genome sequence of Microbacterium sp. KACC 23027.</title>
        <authorList>
            <person name="Kim S."/>
            <person name="Heo J."/>
            <person name="Kwon S.-W."/>
        </authorList>
    </citation>
    <scope>NUCLEOTIDE SEQUENCE [LARGE SCALE GENOMIC DNA]</scope>
    <source>
        <strain evidence="3 4">KACC 23027</strain>
    </source>
</reference>
<evidence type="ECO:0000313" key="4">
    <source>
        <dbReference type="Proteomes" id="UP001214553"/>
    </source>
</evidence>
<dbReference type="Proteomes" id="UP001214553">
    <property type="component" value="Chromosome"/>
</dbReference>
<feature type="region of interest" description="Disordered" evidence="1">
    <location>
        <begin position="27"/>
        <end position="50"/>
    </location>
</feature>
<evidence type="ECO:0008006" key="5">
    <source>
        <dbReference type="Google" id="ProtNLM"/>
    </source>
</evidence>
<name>A0ABY8BZN2_9MICO</name>
<dbReference type="RefSeq" id="WP_275278749.1">
    <property type="nucleotide sequence ID" value="NZ_CP119108.1"/>
</dbReference>
<keyword evidence="4" id="KW-1185">Reference proteome</keyword>
<feature type="signal peptide" evidence="2">
    <location>
        <begin position="1"/>
        <end position="24"/>
    </location>
</feature>
<evidence type="ECO:0000256" key="1">
    <source>
        <dbReference type="SAM" id="MobiDB-lite"/>
    </source>
</evidence>
<evidence type="ECO:0000313" key="3">
    <source>
        <dbReference type="EMBL" id="WEG09425.1"/>
    </source>
</evidence>
<organism evidence="3 4">
    <name type="scientific">Microbacterium horticulturae</name>
    <dbReference type="NCBI Taxonomy" id="3028316"/>
    <lineage>
        <taxon>Bacteria</taxon>
        <taxon>Bacillati</taxon>
        <taxon>Actinomycetota</taxon>
        <taxon>Actinomycetes</taxon>
        <taxon>Micrococcales</taxon>
        <taxon>Microbacteriaceae</taxon>
        <taxon>Microbacterium</taxon>
    </lineage>
</organism>
<sequence length="193" mass="20147">MRRIPSAAAVAASLLLLTALTACAPDPAPETSAATSSAVAEQTATPGPTPTATVAPAVALPTDCRAIVSAAVLAQLQDQPLNDKAFAPTGVQSDGSLICVWGSPSADTTNLTTTISHMNRGPALDAMNAFRDKGATCYTPDEGTRCERTWQNKQYPVTDGRTMFWRDGVMIDTQYSNLAPEGYTSSVVAHVFG</sequence>
<feature type="chain" id="PRO_5047391456" description="DUF3558 domain-containing protein" evidence="2">
    <location>
        <begin position="25"/>
        <end position="193"/>
    </location>
</feature>
<proteinExistence type="predicted"/>
<dbReference type="EMBL" id="CP119108">
    <property type="protein sequence ID" value="WEG09425.1"/>
    <property type="molecule type" value="Genomic_DNA"/>
</dbReference>
<keyword evidence="2" id="KW-0732">Signal</keyword>